<dbReference type="EMBL" id="KV918924">
    <property type="protein sequence ID" value="OSX74925.1"/>
    <property type="molecule type" value="Genomic_DNA"/>
</dbReference>
<sequence length="262" mass="28630">MPSASLCVGHVGASLWGALRRTPCGQPLPRLGCARAHGRRRRRGAHGGAKRCIFAGRLVRRRRPVPAVNHRDVDRFVYWARLGAACDARGSNRGKRRRAERGRGRSACMAAAIAPHGSNRRLSGGADTGGSRCMGGQPRRGHPRRNQVGERGGGKRKRRPPARRGSRLADPPATATSVSMARLALSRGGRGGSRVCKSLRDWGARACAPAGQRQSKSIRGPLCYRHLAIFFGYAQEHLYQSILVLYMQIQLLTPFWRPIPLG</sequence>
<protein>
    <submittedName>
        <fullName evidence="2">Uncharacterized protein</fullName>
    </submittedName>
</protein>
<keyword evidence="3" id="KW-1185">Reference proteome</keyword>
<evidence type="ECO:0000313" key="2">
    <source>
        <dbReference type="EMBL" id="OSX74925.1"/>
    </source>
</evidence>
<reference evidence="2 3" key="1">
    <citation type="submission" date="2017-03" db="EMBL/GenBank/DDBJ databases">
        <title>WGS assembly of Porphyra umbilicalis.</title>
        <authorList>
            <person name="Brawley S.H."/>
            <person name="Blouin N.A."/>
            <person name="Ficko-Blean E."/>
            <person name="Wheeler G.L."/>
            <person name="Lohr M."/>
            <person name="Goodson H.V."/>
            <person name="Jenkins J.W."/>
            <person name="Blaby-Haas C.E."/>
            <person name="Helliwell K.E."/>
            <person name="Chan C."/>
            <person name="Marriage T."/>
            <person name="Bhattacharya D."/>
            <person name="Klein A.S."/>
            <person name="Badis Y."/>
            <person name="Brodie J."/>
            <person name="Cao Y."/>
            <person name="Collen J."/>
            <person name="Dittami S.M."/>
            <person name="Gachon C.M."/>
            <person name="Green B.R."/>
            <person name="Karpowicz S."/>
            <person name="Kim J.W."/>
            <person name="Kudahl U."/>
            <person name="Lin S."/>
            <person name="Michel G."/>
            <person name="Mittag M."/>
            <person name="Olson B.J."/>
            <person name="Pangilinan J."/>
            <person name="Peng Y."/>
            <person name="Qiu H."/>
            <person name="Shu S."/>
            <person name="Singer J.T."/>
            <person name="Smith A.G."/>
            <person name="Sprecher B.N."/>
            <person name="Wagner V."/>
            <person name="Wang W."/>
            <person name="Wang Z.-Y."/>
            <person name="Yan J."/>
            <person name="Yarish C."/>
            <person name="Zoeuner-Riek S."/>
            <person name="Zhuang Y."/>
            <person name="Zou Y."/>
            <person name="Lindquist E.A."/>
            <person name="Grimwood J."/>
            <person name="Barry K."/>
            <person name="Rokhsar D.S."/>
            <person name="Schmutz J."/>
            <person name="Stiller J.W."/>
            <person name="Grossman A.R."/>
            <person name="Prochnik S.E."/>
        </authorList>
    </citation>
    <scope>NUCLEOTIDE SEQUENCE [LARGE SCALE GENOMIC DNA]</scope>
    <source>
        <strain evidence="2">4086291</strain>
    </source>
</reference>
<dbReference type="AlphaFoldDB" id="A0A1X6P2D2"/>
<proteinExistence type="predicted"/>
<feature type="compositionally biased region" description="Basic residues" evidence="1">
    <location>
        <begin position="154"/>
        <end position="166"/>
    </location>
</feature>
<accession>A0A1X6P2D2</accession>
<gene>
    <name evidence="2" type="ORF">BU14_0261s0016</name>
</gene>
<evidence type="ECO:0000313" key="3">
    <source>
        <dbReference type="Proteomes" id="UP000218209"/>
    </source>
</evidence>
<feature type="region of interest" description="Disordered" evidence="1">
    <location>
        <begin position="89"/>
        <end position="176"/>
    </location>
</feature>
<name>A0A1X6P2D2_PORUM</name>
<dbReference type="Proteomes" id="UP000218209">
    <property type="component" value="Unassembled WGS sequence"/>
</dbReference>
<organism evidence="2 3">
    <name type="scientific">Porphyra umbilicalis</name>
    <name type="common">Purple laver</name>
    <name type="synonym">Red alga</name>
    <dbReference type="NCBI Taxonomy" id="2786"/>
    <lineage>
        <taxon>Eukaryota</taxon>
        <taxon>Rhodophyta</taxon>
        <taxon>Bangiophyceae</taxon>
        <taxon>Bangiales</taxon>
        <taxon>Bangiaceae</taxon>
        <taxon>Porphyra</taxon>
    </lineage>
</organism>
<evidence type="ECO:0000256" key="1">
    <source>
        <dbReference type="SAM" id="MobiDB-lite"/>
    </source>
</evidence>